<accession>A0A9W9G677</accession>
<evidence type="ECO:0000313" key="9">
    <source>
        <dbReference type="EMBL" id="KAJ5112752.1"/>
    </source>
</evidence>
<sequence>MHPDDEPRKRTARACDSCYRRKIKCDAAQPQCNWCSHHNLPCTFDRVVQRKRRPTDDGGRPKASRLSERISRIEQVLADNFSMHDTDSVPTDLSQVLDDNATAGSSPSTASSNQQPLVPSTVGVHFAGRELGAISLLTGIPFLLPEGQEWIQARTGQTISRDKLSPTRAPWEKERGQSSHNLFTNLPNQNMFELPDWRVVRLYFEAYKSSLVMQRLFPVVDAELFEETIISAYQQPQSTFRVGQASTRACIMAFLAFTARLPPIKEFAQNSPLGNVDYDAMATRGQFLLSQVLQEPASLEGAQAATMLTLYELSSGNMRATNYFGAITARLLFMLGANLGTTKAALQGGRPQKRQQALRNLFWISYTLDKDVALRTGQPPTIADENCDLTLPPGYLDRAFKDPEHQDSQSIEPVFPFDLRLSIIKSRAHSALYSVKSLQKCDADLLKSIRELDDELEEWRLSIPQQWRPTMSFAPDASDPNVSMHSVMLRVNYYLCMSIIHQASSRCKAWINGSGLVDGVSSSLTLSVEASRSTLCYLEAAEHVLVDGVFWTLIFYPISALLTIFCSILQNPLDPRSRDDMDLLRMATVMMDRIFSRKLPENEVVHFKLVADFVVELKRLAECAIDKAWREQSAGSHLPH</sequence>
<evidence type="ECO:0000256" key="4">
    <source>
        <dbReference type="ARBA" id="ARBA00023125"/>
    </source>
</evidence>
<dbReference type="GO" id="GO:0008270">
    <property type="term" value="F:zinc ion binding"/>
    <property type="evidence" value="ECO:0007669"/>
    <property type="project" value="InterPro"/>
</dbReference>
<keyword evidence="2" id="KW-0479">Metal-binding</keyword>
<dbReference type="EMBL" id="JAPQKI010000001">
    <property type="protein sequence ID" value="KAJ5112752.1"/>
    <property type="molecule type" value="Genomic_DNA"/>
</dbReference>
<gene>
    <name evidence="9" type="ORF">N7532_000797</name>
</gene>
<dbReference type="RefSeq" id="XP_056480525.1">
    <property type="nucleotide sequence ID" value="XM_056613301.1"/>
</dbReference>
<evidence type="ECO:0000256" key="5">
    <source>
        <dbReference type="ARBA" id="ARBA00023163"/>
    </source>
</evidence>
<dbReference type="GO" id="GO:0000981">
    <property type="term" value="F:DNA-binding transcription factor activity, RNA polymerase II-specific"/>
    <property type="evidence" value="ECO:0007669"/>
    <property type="project" value="InterPro"/>
</dbReference>
<feature type="compositionally biased region" description="Basic and acidic residues" evidence="7">
    <location>
        <begin position="162"/>
        <end position="177"/>
    </location>
</feature>
<evidence type="ECO:0000259" key="8">
    <source>
        <dbReference type="PROSITE" id="PS50048"/>
    </source>
</evidence>
<comment type="caution">
    <text evidence="9">The sequence shown here is derived from an EMBL/GenBank/DDBJ whole genome shotgun (WGS) entry which is preliminary data.</text>
</comment>
<keyword evidence="3" id="KW-0805">Transcription regulation</keyword>
<keyword evidence="5" id="KW-0804">Transcription</keyword>
<dbReference type="SUPFAM" id="SSF57701">
    <property type="entry name" value="Zn2/Cys6 DNA-binding domain"/>
    <property type="match status" value="1"/>
</dbReference>
<dbReference type="PROSITE" id="PS50048">
    <property type="entry name" value="ZN2_CY6_FUNGAL_2"/>
    <property type="match status" value="1"/>
</dbReference>
<proteinExistence type="predicted"/>
<comment type="subcellular location">
    <subcellularLocation>
        <location evidence="1">Nucleus</location>
    </subcellularLocation>
</comment>
<dbReference type="GO" id="GO:0003677">
    <property type="term" value="F:DNA binding"/>
    <property type="evidence" value="ECO:0007669"/>
    <property type="project" value="UniProtKB-KW"/>
</dbReference>
<dbReference type="Pfam" id="PF04082">
    <property type="entry name" value="Fungal_trans"/>
    <property type="match status" value="1"/>
</dbReference>
<dbReference type="OrthoDB" id="4116913at2759"/>
<feature type="region of interest" description="Disordered" evidence="7">
    <location>
        <begin position="81"/>
        <end position="117"/>
    </location>
</feature>
<dbReference type="PANTHER" id="PTHR46910:SF37">
    <property type="entry name" value="ZN(II)2CYS6 TRANSCRIPTION FACTOR (EUROFUNG)"/>
    <property type="match status" value="1"/>
</dbReference>
<dbReference type="CDD" id="cd12148">
    <property type="entry name" value="fungal_TF_MHR"/>
    <property type="match status" value="1"/>
</dbReference>
<dbReference type="Gene3D" id="4.10.240.10">
    <property type="entry name" value="Zn(2)-C6 fungal-type DNA-binding domain"/>
    <property type="match status" value="1"/>
</dbReference>
<dbReference type="SMART" id="SM00066">
    <property type="entry name" value="GAL4"/>
    <property type="match status" value="1"/>
</dbReference>
<organism evidence="9 10">
    <name type="scientific">Penicillium argentinense</name>
    <dbReference type="NCBI Taxonomy" id="1131581"/>
    <lineage>
        <taxon>Eukaryota</taxon>
        <taxon>Fungi</taxon>
        <taxon>Dikarya</taxon>
        <taxon>Ascomycota</taxon>
        <taxon>Pezizomycotina</taxon>
        <taxon>Eurotiomycetes</taxon>
        <taxon>Eurotiomycetidae</taxon>
        <taxon>Eurotiales</taxon>
        <taxon>Aspergillaceae</taxon>
        <taxon>Penicillium</taxon>
    </lineage>
</organism>
<dbReference type="InterPro" id="IPR007219">
    <property type="entry name" value="XnlR_reg_dom"/>
</dbReference>
<evidence type="ECO:0000256" key="2">
    <source>
        <dbReference type="ARBA" id="ARBA00022723"/>
    </source>
</evidence>
<reference evidence="9" key="2">
    <citation type="journal article" date="2023" name="IMA Fungus">
        <title>Comparative genomic study of the Penicillium genus elucidates a diverse pangenome and 15 lateral gene transfer events.</title>
        <authorList>
            <person name="Petersen C."/>
            <person name="Sorensen T."/>
            <person name="Nielsen M.R."/>
            <person name="Sondergaard T.E."/>
            <person name="Sorensen J.L."/>
            <person name="Fitzpatrick D.A."/>
            <person name="Frisvad J.C."/>
            <person name="Nielsen K.L."/>
        </authorList>
    </citation>
    <scope>NUCLEOTIDE SEQUENCE</scope>
    <source>
        <strain evidence="9">IBT 30761</strain>
    </source>
</reference>
<dbReference type="SMART" id="SM00906">
    <property type="entry name" value="Fungal_trans"/>
    <property type="match status" value="1"/>
</dbReference>
<dbReference type="GeneID" id="81352280"/>
<dbReference type="Pfam" id="PF00172">
    <property type="entry name" value="Zn_clus"/>
    <property type="match status" value="1"/>
</dbReference>
<feature type="domain" description="Zn(2)-C6 fungal-type" evidence="8">
    <location>
        <begin position="14"/>
        <end position="44"/>
    </location>
</feature>
<evidence type="ECO:0000256" key="6">
    <source>
        <dbReference type="ARBA" id="ARBA00023242"/>
    </source>
</evidence>
<keyword evidence="10" id="KW-1185">Reference proteome</keyword>
<dbReference type="InterPro" id="IPR050987">
    <property type="entry name" value="AtrR-like"/>
</dbReference>
<reference evidence="9" key="1">
    <citation type="submission" date="2022-11" db="EMBL/GenBank/DDBJ databases">
        <authorList>
            <person name="Petersen C."/>
        </authorList>
    </citation>
    <scope>NUCLEOTIDE SEQUENCE</scope>
    <source>
        <strain evidence="9">IBT 30761</strain>
    </source>
</reference>
<dbReference type="GO" id="GO:0006351">
    <property type="term" value="P:DNA-templated transcription"/>
    <property type="evidence" value="ECO:0007669"/>
    <property type="project" value="InterPro"/>
</dbReference>
<keyword evidence="6" id="KW-0539">Nucleus</keyword>
<feature type="compositionally biased region" description="Low complexity" evidence="7">
    <location>
        <begin position="100"/>
        <end position="116"/>
    </location>
</feature>
<dbReference type="AlphaFoldDB" id="A0A9W9G677"/>
<dbReference type="GO" id="GO:0005634">
    <property type="term" value="C:nucleus"/>
    <property type="evidence" value="ECO:0007669"/>
    <property type="project" value="UniProtKB-SubCell"/>
</dbReference>
<dbReference type="CDD" id="cd00067">
    <property type="entry name" value="GAL4"/>
    <property type="match status" value="1"/>
</dbReference>
<dbReference type="Proteomes" id="UP001149074">
    <property type="component" value="Unassembled WGS sequence"/>
</dbReference>
<dbReference type="InterPro" id="IPR036864">
    <property type="entry name" value="Zn2-C6_fun-type_DNA-bd_sf"/>
</dbReference>
<evidence type="ECO:0000256" key="3">
    <source>
        <dbReference type="ARBA" id="ARBA00023015"/>
    </source>
</evidence>
<dbReference type="PANTHER" id="PTHR46910">
    <property type="entry name" value="TRANSCRIPTION FACTOR PDR1"/>
    <property type="match status" value="1"/>
</dbReference>
<evidence type="ECO:0000256" key="1">
    <source>
        <dbReference type="ARBA" id="ARBA00004123"/>
    </source>
</evidence>
<evidence type="ECO:0000313" key="10">
    <source>
        <dbReference type="Proteomes" id="UP001149074"/>
    </source>
</evidence>
<keyword evidence="4" id="KW-0238">DNA-binding</keyword>
<name>A0A9W9G677_9EURO</name>
<protein>
    <recommendedName>
        <fullName evidence="8">Zn(2)-C6 fungal-type domain-containing protein</fullName>
    </recommendedName>
</protein>
<dbReference type="InterPro" id="IPR001138">
    <property type="entry name" value="Zn2Cys6_DnaBD"/>
</dbReference>
<evidence type="ECO:0000256" key="7">
    <source>
        <dbReference type="SAM" id="MobiDB-lite"/>
    </source>
</evidence>
<feature type="region of interest" description="Disordered" evidence="7">
    <location>
        <begin position="162"/>
        <end position="182"/>
    </location>
</feature>